<feature type="region of interest" description="Disordered" evidence="1">
    <location>
        <begin position="161"/>
        <end position="227"/>
    </location>
</feature>
<dbReference type="AlphaFoldDB" id="A0A131ZZA1"/>
<feature type="compositionally biased region" description="Polar residues" evidence="1">
    <location>
        <begin position="133"/>
        <end position="148"/>
    </location>
</feature>
<reference evidence="2 3" key="1">
    <citation type="journal article" date="2015" name="Parasit. Vectors">
        <title>Draft genome of the scabies mite.</title>
        <authorList>
            <person name="Rider S.D.Jr."/>
            <person name="Morgan M.S."/>
            <person name="Arlian L.G."/>
        </authorList>
    </citation>
    <scope>NUCLEOTIDE SEQUENCE [LARGE SCALE GENOMIC DNA]</scope>
    <source>
        <strain evidence="2">Arlian Lab</strain>
    </source>
</reference>
<dbReference type="EMBL" id="JXLN01007028">
    <property type="protein sequence ID" value="KPM04014.1"/>
    <property type="molecule type" value="Genomic_DNA"/>
</dbReference>
<name>A0A131ZZA1_SARSC</name>
<organism evidence="2 3">
    <name type="scientific">Sarcoptes scabiei</name>
    <name type="common">Itch mite</name>
    <name type="synonym">Acarus scabiei</name>
    <dbReference type="NCBI Taxonomy" id="52283"/>
    <lineage>
        <taxon>Eukaryota</taxon>
        <taxon>Metazoa</taxon>
        <taxon>Ecdysozoa</taxon>
        <taxon>Arthropoda</taxon>
        <taxon>Chelicerata</taxon>
        <taxon>Arachnida</taxon>
        <taxon>Acari</taxon>
        <taxon>Acariformes</taxon>
        <taxon>Sarcoptiformes</taxon>
        <taxon>Astigmata</taxon>
        <taxon>Psoroptidia</taxon>
        <taxon>Sarcoptoidea</taxon>
        <taxon>Sarcoptidae</taxon>
        <taxon>Sarcoptinae</taxon>
        <taxon>Sarcoptes</taxon>
    </lineage>
</organism>
<feature type="compositionally biased region" description="Basic and acidic residues" evidence="1">
    <location>
        <begin position="183"/>
        <end position="193"/>
    </location>
</feature>
<proteinExistence type="predicted"/>
<evidence type="ECO:0000256" key="1">
    <source>
        <dbReference type="SAM" id="MobiDB-lite"/>
    </source>
</evidence>
<dbReference type="OrthoDB" id="5806726at2759"/>
<feature type="region of interest" description="Disordered" evidence="1">
    <location>
        <begin position="406"/>
        <end position="442"/>
    </location>
</feature>
<gene>
    <name evidence="2" type="ORF">QR98_0024530</name>
</gene>
<dbReference type="GO" id="GO:0005654">
    <property type="term" value="C:nucleoplasm"/>
    <property type="evidence" value="ECO:0007669"/>
    <property type="project" value="TreeGrafter"/>
</dbReference>
<dbReference type="Proteomes" id="UP000616769">
    <property type="component" value="Unassembled WGS sequence"/>
</dbReference>
<feature type="region of interest" description="Disordered" evidence="1">
    <location>
        <begin position="122"/>
        <end position="148"/>
    </location>
</feature>
<feature type="region of interest" description="Disordered" evidence="1">
    <location>
        <begin position="1"/>
        <end position="54"/>
    </location>
</feature>
<feature type="compositionally biased region" description="Low complexity" evidence="1">
    <location>
        <begin position="475"/>
        <end position="508"/>
    </location>
</feature>
<evidence type="ECO:0000313" key="3">
    <source>
        <dbReference type="Proteomes" id="UP000616769"/>
    </source>
</evidence>
<sequence>MDSSNEPKSPTAHKSPIISETYSTLKNTNSNQMSKKSKELDSSDFYLSPSPGLQSRHSIEQANKMSQMNDKINLADGSVSTDTTQPVSISISKKDDQDQLKWTVSNVIGCFIPNDMAEIKIDSNQSKTKDNQDMNTDLTKSTEKVTSIDSKLSLSAETTPLVLSKNEEKPKDFLQNSSNSRTKKSDDLTKEESTSSSTVSLNLNNNSMNHQLRGRKRKKNDAQNDKKSKVSLKFSLLHPDDSIDDNFFFKGSNLNKNLGEKTASKEDDKISDIISTTNMNSSVSSEPMKVPKIRIVLPSSNSSTNLNNSSNTFTASNLVIMSSSNIANNSNSSENVSDNSTSVNAYTQGTLSQKYPYVINNNNNFNEATTSTEINDASSSEVMTTSPDTSVTNTSIAVVASSHRITRSSQRVAQQKNHSDENVDFVSTGTRKKKRASNNLNNGTVFTSISSSTCLTSASTSNSLINSQFNHSISNSNSNTVPNNNTPVDDNGEENSLGSINSNGNISSEPRDNNCTYNPYIYLPNRSSYQMFLAIRDHVKKRRKTLHIPTLNENKQPPEIDKYSVNRCDYLLRNSLPSQSSVMIDPPCQLHVGSPLYKLFLEQEQERHRMRLQHKVEQEKLMIAAQRETIRLYNRADMFKKNQIMPLSVCTYLKDEELYNQYELETFHSNDNVIIAQIKAEDPSFLNDGPSGLTGCGRIRYNGRLLLSWTNDNDEKWEKVKSEMLKRQRIEAESLCGIQKLRWQWKLSECEQESSSNEFQSSNVSDLFVPTVQLQ</sequence>
<feature type="compositionally biased region" description="Polar residues" evidence="1">
    <location>
        <begin position="407"/>
        <end position="416"/>
    </location>
</feature>
<feature type="compositionally biased region" description="Polar residues" evidence="1">
    <location>
        <begin position="18"/>
        <end position="34"/>
    </location>
</feature>
<feature type="compositionally biased region" description="Low complexity" evidence="1">
    <location>
        <begin position="194"/>
        <end position="207"/>
    </location>
</feature>
<feature type="compositionally biased region" description="Basic and acidic residues" evidence="1">
    <location>
        <begin position="122"/>
        <end position="132"/>
    </location>
</feature>
<dbReference type="VEuPathDB" id="VectorBase:SSCA009528"/>
<feature type="region of interest" description="Disordered" evidence="1">
    <location>
        <begin position="473"/>
        <end position="511"/>
    </location>
</feature>
<accession>A0A131ZZA1</accession>
<comment type="caution">
    <text evidence="2">The sequence shown here is derived from an EMBL/GenBank/DDBJ whole genome shotgun (WGS) entry which is preliminary data.</text>
</comment>
<dbReference type="InterPro" id="IPR053210">
    <property type="entry name" value="ANKRD12"/>
</dbReference>
<evidence type="ECO:0000313" key="2">
    <source>
        <dbReference type="EMBL" id="KPM04014.1"/>
    </source>
</evidence>
<dbReference type="PANTHER" id="PTHR24149:SF14">
    <property type="entry name" value="ANKYRIN REPEAT DOMAIN 12"/>
    <property type="match status" value="1"/>
</dbReference>
<protein>
    <submittedName>
        <fullName evidence="2">Uncharacterized protein</fullName>
    </submittedName>
</protein>
<dbReference type="PANTHER" id="PTHR24149">
    <property type="entry name" value="ANKYRIN REPEAT DOMAIN-CONTAINING PROTEIN 12"/>
    <property type="match status" value="1"/>
</dbReference>